<dbReference type="Proteomes" id="UP000637906">
    <property type="component" value="Unassembled WGS sequence"/>
</dbReference>
<evidence type="ECO:0000313" key="2">
    <source>
        <dbReference type="Proteomes" id="UP000637906"/>
    </source>
</evidence>
<keyword evidence="2" id="KW-1185">Reference proteome</keyword>
<proteinExistence type="predicted"/>
<organism evidence="1 2">
    <name type="scientific">Candidatus Mesenet longicola</name>
    <dbReference type="NCBI Taxonomy" id="1892558"/>
    <lineage>
        <taxon>Bacteria</taxon>
        <taxon>Pseudomonadati</taxon>
        <taxon>Pseudomonadota</taxon>
        <taxon>Alphaproteobacteria</taxon>
        <taxon>Rickettsiales</taxon>
        <taxon>Anaplasmataceae</taxon>
        <taxon>Candidatus Mesenet</taxon>
    </lineage>
</organism>
<sequence>MQSSNSGQTALEQIIQSIINFNSEEIEYARAEFAR</sequence>
<evidence type="ECO:0000313" key="1">
    <source>
        <dbReference type="EMBL" id="GHM60063.1"/>
    </source>
</evidence>
<dbReference type="AlphaFoldDB" id="A0A8J3MPH9"/>
<dbReference type="EMBL" id="BNGU01000066">
    <property type="protein sequence ID" value="GHM60063.1"/>
    <property type="molecule type" value="Genomic_DNA"/>
</dbReference>
<name>A0A8J3MPH9_9RICK</name>
<reference evidence="1 2" key="1">
    <citation type="journal article" date="2021" name="Microb. Ecol.">
        <title>Candidatus Mesenet longicola: Novel Endosymbionts of Brontispa longissima that Induce Cytoplasmic Incompatibility.</title>
        <authorList>
            <person name="Takano S."/>
            <person name="Gotoh Y."/>
            <person name="Hayashi T."/>
        </authorList>
    </citation>
    <scope>NUCLEOTIDE SEQUENCE [LARGE SCALE GENOMIC DNA]</scope>
    <source>
        <strain evidence="1">L5</strain>
    </source>
</reference>
<protein>
    <submittedName>
        <fullName evidence="1">Uncharacterized protein</fullName>
    </submittedName>
</protein>
<gene>
    <name evidence="1" type="ORF">sL5_10560</name>
</gene>
<comment type="caution">
    <text evidence="1">The sequence shown here is derived from an EMBL/GenBank/DDBJ whole genome shotgun (WGS) entry which is preliminary data.</text>
</comment>
<accession>A0A8J3MPH9</accession>